<keyword evidence="1" id="KW-1133">Transmembrane helix</keyword>
<dbReference type="Proteomes" id="UP000198538">
    <property type="component" value="Unassembled WGS sequence"/>
</dbReference>
<evidence type="ECO:0000313" key="3">
    <source>
        <dbReference type="Proteomes" id="UP000198538"/>
    </source>
</evidence>
<keyword evidence="3" id="KW-1185">Reference proteome</keyword>
<reference evidence="3" key="1">
    <citation type="submission" date="2016-10" db="EMBL/GenBank/DDBJ databases">
        <authorList>
            <person name="Varghese N."/>
            <person name="Submissions S."/>
        </authorList>
    </citation>
    <scope>NUCLEOTIDE SEQUENCE [LARGE SCALE GENOMIC DNA]</scope>
    <source>
        <strain evidence="3">BL9</strain>
    </source>
</reference>
<evidence type="ECO:0000313" key="2">
    <source>
        <dbReference type="EMBL" id="SCY12117.1"/>
    </source>
</evidence>
<dbReference type="InterPro" id="IPR025373">
    <property type="entry name" value="DUF4363"/>
</dbReference>
<name>A0A1G5DC42_9BACL</name>
<evidence type="ECO:0008006" key="4">
    <source>
        <dbReference type="Google" id="ProtNLM"/>
    </source>
</evidence>
<feature type="transmembrane region" description="Helical" evidence="1">
    <location>
        <begin position="6"/>
        <end position="29"/>
    </location>
</feature>
<sequence length="123" mass="14478">MKKHKWLLYTIPIIMLMLFIAIMISGPWLKKPFGTQDRLLESIQKLEKQVLDKQWTQAKGQIEYAMQAWHRIVNRIQFSVERESIYDVLGALARIQGGIAAQDDQAIMEEIYYFYALWDNLGD</sequence>
<dbReference type="RefSeq" id="WP_090916439.1">
    <property type="nucleotide sequence ID" value="NZ_FMVM01000002.1"/>
</dbReference>
<proteinExistence type="predicted"/>
<keyword evidence="1" id="KW-0812">Transmembrane</keyword>
<dbReference type="AlphaFoldDB" id="A0A1G5DC42"/>
<protein>
    <recommendedName>
        <fullName evidence="4">DUF4363 domain-containing protein</fullName>
    </recommendedName>
</protein>
<dbReference type="Pfam" id="PF14276">
    <property type="entry name" value="DUF4363"/>
    <property type="match status" value="1"/>
</dbReference>
<gene>
    <name evidence="2" type="ORF">SAMN05720606_102417</name>
</gene>
<evidence type="ECO:0000256" key="1">
    <source>
        <dbReference type="SAM" id="Phobius"/>
    </source>
</evidence>
<keyword evidence="1" id="KW-0472">Membrane</keyword>
<accession>A0A1G5DC42</accession>
<organism evidence="2 3">
    <name type="scientific">Paenibacillus polysaccharolyticus</name>
    <dbReference type="NCBI Taxonomy" id="582692"/>
    <lineage>
        <taxon>Bacteria</taxon>
        <taxon>Bacillati</taxon>
        <taxon>Bacillota</taxon>
        <taxon>Bacilli</taxon>
        <taxon>Bacillales</taxon>
        <taxon>Paenibacillaceae</taxon>
        <taxon>Paenibacillus</taxon>
    </lineage>
</organism>
<dbReference type="EMBL" id="FMVM01000002">
    <property type="protein sequence ID" value="SCY12117.1"/>
    <property type="molecule type" value="Genomic_DNA"/>
</dbReference>